<comment type="similarity">
    <text evidence="5 6">Belongs to the adenylate kinase family.</text>
</comment>
<evidence type="ECO:0000256" key="2">
    <source>
        <dbReference type="ARBA" id="ARBA00022727"/>
    </source>
</evidence>
<dbReference type="HAMAP" id="MF_00235">
    <property type="entry name" value="Adenylate_kinase_Adk"/>
    <property type="match status" value="1"/>
</dbReference>
<dbReference type="InterPro" id="IPR033690">
    <property type="entry name" value="Adenylat_kinase_CS"/>
</dbReference>
<feature type="binding site" evidence="5">
    <location>
        <position position="164"/>
    </location>
    <ligand>
        <name>Zn(2+)</name>
        <dbReference type="ChEBI" id="CHEBI:29105"/>
        <note>structural</note>
    </ligand>
</feature>
<accession>A0ABQ4N853</accession>
<dbReference type="PROSITE" id="PS00113">
    <property type="entry name" value="ADENYLATE_KINASE"/>
    <property type="match status" value="1"/>
</dbReference>
<keyword evidence="10" id="KW-1185">Reference proteome</keyword>
<feature type="region of interest" description="NMP" evidence="5">
    <location>
        <begin position="61"/>
        <end position="90"/>
    </location>
</feature>
<comment type="catalytic activity">
    <reaction evidence="5 7">
        <text>AMP + ATP = 2 ADP</text>
        <dbReference type="Rhea" id="RHEA:12973"/>
        <dbReference type="ChEBI" id="CHEBI:30616"/>
        <dbReference type="ChEBI" id="CHEBI:456215"/>
        <dbReference type="ChEBI" id="CHEBI:456216"/>
        <dbReference type="EC" id="2.7.4.3"/>
    </reaction>
</comment>
<dbReference type="NCBIfam" id="TIGR01351">
    <property type="entry name" value="adk"/>
    <property type="match status" value="1"/>
</dbReference>
<evidence type="ECO:0000313" key="10">
    <source>
        <dbReference type="Proteomes" id="UP000680304"/>
    </source>
</evidence>
<dbReference type="Pfam" id="PF05191">
    <property type="entry name" value="ADK_lid"/>
    <property type="match status" value="1"/>
</dbReference>
<dbReference type="GO" id="GO:0016301">
    <property type="term" value="F:kinase activity"/>
    <property type="evidence" value="ECO:0007669"/>
    <property type="project" value="UniProtKB-KW"/>
</dbReference>
<gene>
    <name evidence="5 9" type="primary">adk</name>
    <name evidence="9" type="ORF">PACILC2_29460</name>
</gene>
<proteinExistence type="inferred from homology"/>
<feature type="binding site" evidence="5">
    <location>
        <position position="191"/>
    </location>
    <ligand>
        <name>AMP</name>
        <dbReference type="ChEBI" id="CHEBI:456215"/>
    </ligand>
</feature>
<feature type="binding site" evidence="5">
    <location>
        <position position="123"/>
    </location>
    <ligand>
        <name>AMP</name>
        <dbReference type="ChEBI" id="CHEBI:456215"/>
    </ligand>
</feature>
<dbReference type="Gene3D" id="3.40.50.300">
    <property type="entry name" value="P-loop containing nucleotide triphosphate hydrolases"/>
    <property type="match status" value="1"/>
</dbReference>
<keyword evidence="4 5" id="KW-0418">Kinase</keyword>
<feature type="region of interest" description="LID" evidence="5">
    <location>
        <begin position="157"/>
        <end position="194"/>
    </location>
</feature>
<feature type="domain" description="Adenylate kinase active site lid" evidence="8">
    <location>
        <begin position="158"/>
        <end position="193"/>
    </location>
</feature>
<dbReference type="InterPro" id="IPR007862">
    <property type="entry name" value="Adenylate_kinase_lid-dom"/>
</dbReference>
<keyword evidence="5 7" id="KW-0067">ATP-binding</keyword>
<feature type="binding site" evidence="5">
    <location>
        <position position="158"/>
    </location>
    <ligand>
        <name>ATP</name>
        <dbReference type="ChEBI" id="CHEBI:30616"/>
    </ligand>
</feature>
<evidence type="ECO:0000256" key="4">
    <source>
        <dbReference type="ARBA" id="ARBA00022777"/>
    </source>
</evidence>
<comment type="function">
    <text evidence="5">Catalyzes the reversible transfer of the terminal phosphate group between ATP and AMP. Plays an important role in cellular energy homeostasis and in adenine nucleotide metabolism.</text>
</comment>
<dbReference type="InterPro" id="IPR000850">
    <property type="entry name" value="Adenylat/UMP-CMP_kin"/>
</dbReference>
<feature type="binding site" evidence="5">
    <location>
        <position position="181"/>
    </location>
    <ligand>
        <name>Zn(2+)</name>
        <dbReference type="ChEBI" id="CHEBI:29105"/>
        <note>structural</note>
    </ligand>
</feature>
<dbReference type="PRINTS" id="PR00094">
    <property type="entry name" value="ADENYLTKNASE"/>
</dbReference>
<sequence>MYFNLRFHPRNVTCLSETARTFTLVKARNTQMNILFMGPPGAGKGTQAERIVDEFSIPHISTGDAFRLAMKQGTPLGQKAKEFVDQGLLVPDEITNGIVRERLGQDDCAAGFLLDGFPRTLQQAEALDGMLAEMGRKIDHVINLKVDRSLLLARLTGRRICKSCGSTYHVMFNPPEREGICDKCGGELYQRSDDTEEKVGTRLDEYISKTAPLLDYYSKRGLLREVDGEQEIDAVTAAISSCLRGSL</sequence>
<comment type="subcellular location">
    <subcellularLocation>
        <location evidence="5 7">Cytoplasm</location>
    </subcellularLocation>
</comment>
<comment type="caution">
    <text evidence="9">The sequence shown here is derived from an EMBL/GenBank/DDBJ whole genome shotgun (WGS) entry which is preliminary data.</text>
</comment>
<dbReference type="NCBIfam" id="NF001381">
    <property type="entry name" value="PRK00279.1-3"/>
    <property type="match status" value="1"/>
</dbReference>
<feature type="binding site" evidence="5">
    <location>
        <position position="202"/>
    </location>
    <ligand>
        <name>AMP</name>
        <dbReference type="ChEBI" id="CHEBI:456215"/>
    </ligand>
</feature>
<feature type="binding site" evidence="5">
    <location>
        <begin position="167"/>
        <end position="168"/>
    </location>
    <ligand>
        <name>ATP</name>
        <dbReference type="ChEBI" id="CHEBI:30616"/>
    </ligand>
</feature>
<dbReference type="Proteomes" id="UP000680304">
    <property type="component" value="Unassembled WGS sequence"/>
</dbReference>
<feature type="binding site" evidence="5">
    <location>
        <begin position="116"/>
        <end position="119"/>
    </location>
    <ligand>
        <name>AMP</name>
        <dbReference type="ChEBI" id="CHEBI:456215"/>
    </ligand>
</feature>
<keyword evidence="1 5" id="KW-0808">Transferase</keyword>
<feature type="binding site" evidence="5">
    <location>
        <position position="67"/>
    </location>
    <ligand>
        <name>AMP</name>
        <dbReference type="ChEBI" id="CHEBI:456215"/>
    </ligand>
</feature>
<dbReference type="EC" id="2.7.4.3" evidence="5 7"/>
<protein>
    <recommendedName>
        <fullName evidence="5 7">Adenylate kinase</fullName>
        <shortName evidence="5">AK</shortName>
        <ecNumber evidence="5 7">2.7.4.3</ecNumber>
    </recommendedName>
    <alternativeName>
        <fullName evidence="5">ATP-AMP transphosphorylase</fullName>
    </alternativeName>
    <alternativeName>
        <fullName evidence="5">ATP:AMP phosphotransferase</fullName>
    </alternativeName>
    <alternativeName>
        <fullName evidence="5">Adenylate monophosphate kinase</fullName>
    </alternativeName>
</protein>
<keyword evidence="3 5" id="KW-0547">Nucleotide-binding</keyword>
<dbReference type="EMBL" id="BOVJ01000092">
    <property type="protein sequence ID" value="GIQ64378.1"/>
    <property type="molecule type" value="Genomic_DNA"/>
</dbReference>
<organism evidence="9 10">
    <name type="scientific">Paenibacillus cisolokensis</name>
    <dbReference type="NCBI Taxonomy" id="1658519"/>
    <lineage>
        <taxon>Bacteria</taxon>
        <taxon>Bacillati</taxon>
        <taxon>Bacillota</taxon>
        <taxon>Bacilli</taxon>
        <taxon>Bacillales</taxon>
        <taxon>Paenibacillaceae</taxon>
        <taxon>Paenibacillus</taxon>
    </lineage>
</organism>
<evidence type="ECO:0000256" key="3">
    <source>
        <dbReference type="ARBA" id="ARBA00022741"/>
    </source>
</evidence>
<feature type="binding site" evidence="5">
    <location>
        <position position="230"/>
    </location>
    <ligand>
        <name>ATP</name>
        <dbReference type="ChEBI" id="CHEBI:30616"/>
    </ligand>
</feature>
<dbReference type="CDD" id="cd01428">
    <property type="entry name" value="ADK"/>
    <property type="match status" value="1"/>
</dbReference>
<reference evidence="9 10" key="1">
    <citation type="submission" date="2021-04" db="EMBL/GenBank/DDBJ databases">
        <title>Draft genome sequence of Paenibacillus cisolokensis, LC2-13A.</title>
        <authorList>
            <person name="Uke A."/>
            <person name="Chhe C."/>
            <person name="Baramee S."/>
            <person name="Kosugi A."/>
        </authorList>
    </citation>
    <scope>NUCLEOTIDE SEQUENCE [LARGE SCALE GENOMIC DNA]</scope>
    <source>
        <strain evidence="9 10">LC2-13A</strain>
    </source>
</reference>
<feature type="binding site" evidence="5">
    <location>
        <begin position="88"/>
        <end position="90"/>
    </location>
    <ligand>
        <name>AMP</name>
        <dbReference type="ChEBI" id="CHEBI:456215"/>
    </ligand>
</feature>
<name>A0ABQ4N853_9BACL</name>
<dbReference type="InterPro" id="IPR006259">
    <property type="entry name" value="Adenyl_kin_sub"/>
</dbReference>
<comment type="pathway">
    <text evidence="5">Purine metabolism; AMP biosynthesis via salvage pathway; AMP from ADP: step 1/1.</text>
</comment>
<feature type="binding site" evidence="5">
    <location>
        <begin position="41"/>
        <end position="46"/>
    </location>
    <ligand>
        <name>ATP</name>
        <dbReference type="ChEBI" id="CHEBI:30616"/>
    </ligand>
</feature>
<dbReference type="InterPro" id="IPR027417">
    <property type="entry name" value="P-loop_NTPase"/>
</dbReference>
<comment type="subunit">
    <text evidence="5 7">Monomer.</text>
</comment>
<feature type="binding site" evidence="5">
    <location>
        <position position="184"/>
    </location>
    <ligand>
        <name>Zn(2+)</name>
        <dbReference type="ChEBI" id="CHEBI:29105"/>
        <note>structural</note>
    </ligand>
</feature>
<dbReference type="NCBIfam" id="NF011100">
    <property type="entry name" value="PRK14527.1"/>
    <property type="match status" value="1"/>
</dbReference>
<comment type="domain">
    <text evidence="5">Consists of three domains, a large central CORE domain and two small peripheral domains, NMPbind and LID, which undergo movements during catalysis. The LID domain closes over the site of phosphoryl transfer upon ATP binding. Assembling and dissambling the active center during each catalytic cycle provides an effective means to prevent ATP hydrolysis. Some bacteria have evolved a zinc-coordinating structure that stabilizes the LID domain.</text>
</comment>
<evidence type="ECO:0000256" key="5">
    <source>
        <dbReference type="HAMAP-Rule" id="MF_00235"/>
    </source>
</evidence>
<evidence type="ECO:0000256" key="1">
    <source>
        <dbReference type="ARBA" id="ARBA00022679"/>
    </source>
</evidence>
<evidence type="ECO:0000313" key="9">
    <source>
        <dbReference type="EMBL" id="GIQ64378.1"/>
    </source>
</evidence>
<keyword evidence="2 5" id="KW-0545">Nucleotide biosynthesis</keyword>
<keyword evidence="5" id="KW-0479">Metal-binding</keyword>
<feature type="binding site" evidence="5">
    <location>
        <position position="161"/>
    </location>
    <ligand>
        <name>Zn(2+)</name>
        <dbReference type="ChEBI" id="CHEBI:29105"/>
        <note>structural</note>
    </ligand>
</feature>
<dbReference type="NCBIfam" id="NF001380">
    <property type="entry name" value="PRK00279.1-2"/>
    <property type="match status" value="1"/>
</dbReference>
<keyword evidence="5" id="KW-0862">Zinc</keyword>
<evidence type="ECO:0000256" key="6">
    <source>
        <dbReference type="RuleBase" id="RU003330"/>
    </source>
</evidence>
<feature type="binding site" evidence="5">
    <location>
        <position position="62"/>
    </location>
    <ligand>
        <name>AMP</name>
        <dbReference type="ChEBI" id="CHEBI:456215"/>
    </ligand>
</feature>
<dbReference type="SUPFAM" id="SSF52540">
    <property type="entry name" value="P-loop containing nucleoside triphosphate hydrolases"/>
    <property type="match status" value="1"/>
</dbReference>
<dbReference type="PANTHER" id="PTHR23359">
    <property type="entry name" value="NUCLEOTIDE KINASE"/>
    <property type="match status" value="1"/>
</dbReference>
<evidence type="ECO:0000259" key="8">
    <source>
        <dbReference type="Pfam" id="PF05191"/>
    </source>
</evidence>
<dbReference type="Pfam" id="PF00406">
    <property type="entry name" value="ADK"/>
    <property type="match status" value="1"/>
</dbReference>
<keyword evidence="5" id="KW-0963">Cytoplasm</keyword>
<evidence type="ECO:0000256" key="7">
    <source>
        <dbReference type="RuleBase" id="RU003331"/>
    </source>
</evidence>